<reference evidence="2" key="2">
    <citation type="journal article" date="2016" name="Fungal Biol.">
        <title>Ochratoxin A production by Penicillium thymicola.</title>
        <authorList>
            <person name="Nguyen H.D.T."/>
            <person name="McMullin D.R."/>
            <person name="Ponomareva E."/>
            <person name="Riley R."/>
            <person name="Pomraning K.R."/>
            <person name="Baker S.E."/>
            <person name="Seifert K.A."/>
        </authorList>
    </citation>
    <scope>NUCLEOTIDE SEQUENCE</scope>
    <source>
        <strain evidence="2">DAOM 180753</strain>
    </source>
</reference>
<reference evidence="2" key="1">
    <citation type="submission" date="2015-06" db="EMBL/GenBank/DDBJ databases">
        <authorList>
            <person name="Nguyen H."/>
        </authorList>
    </citation>
    <scope>NUCLEOTIDE SEQUENCE</scope>
    <source>
        <strain evidence="2">DAOM 180753</strain>
    </source>
</reference>
<dbReference type="EMBL" id="LACB01000441">
    <property type="protein sequence ID" value="KAJ9483328.1"/>
    <property type="molecule type" value="Genomic_DNA"/>
</dbReference>
<protein>
    <submittedName>
        <fullName evidence="2">Uncharacterized protein</fullName>
    </submittedName>
</protein>
<evidence type="ECO:0000256" key="1">
    <source>
        <dbReference type="SAM" id="Phobius"/>
    </source>
</evidence>
<proteinExistence type="predicted"/>
<keyword evidence="3" id="KW-1185">Reference proteome</keyword>
<feature type="transmembrane region" description="Helical" evidence="1">
    <location>
        <begin position="56"/>
        <end position="74"/>
    </location>
</feature>
<evidence type="ECO:0000313" key="3">
    <source>
        <dbReference type="Proteomes" id="UP001227192"/>
    </source>
</evidence>
<sequence length="90" mass="9872">MQQSFNPAQGGTMTQKLLYGAAIVGGTVLATNFIFNRETREDGGMPAYERSFLNETFMHTGLGIGIIGVAARALHMSGWSYRLMAMNPWI</sequence>
<keyword evidence="1" id="KW-0812">Transmembrane</keyword>
<gene>
    <name evidence="2" type="ORF">VN97_g10080</name>
</gene>
<feature type="non-terminal residue" evidence="2">
    <location>
        <position position="90"/>
    </location>
</feature>
<dbReference type="Proteomes" id="UP001227192">
    <property type="component" value="Unassembled WGS sequence"/>
</dbReference>
<dbReference type="AlphaFoldDB" id="A0AAI9X4N0"/>
<name>A0AAI9X4N0_PENTH</name>
<accession>A0AAI9X4N0</accession>
<comment type="caution">
    <text evidence="2">The sequence shown here is derived from an EMBL/GenBank/DDBJ whole genome shotgun (WGS) entry which is preliminary data.</text>
</comment>
<keyword evidence="1" id="KW-0472">Membrane</keyword>
<evidence type="ECO:0000313" key="2">
    <source>
        <dbReference type="EMBL" id="KAJ9483328.1"/>
    </source>
</evidence>
<feature type="transmembrane region" description="Helical" evidence="1">
    <location>
        <begin position="17"/>
        <end position="36"/>
    </location>
</feature>
<organism evidence="2 3">
    <name type="scientific">Penicillium thymicola</name>
    <dbReference type="NCBI Taxonomy" id="293382"/>
    <lineage>
        <taxon>Eukaryota</taxon>
        <taxon>Fungi</taxon>
        <taxon>Dikarya</taxon>
        <taxon>Ascomycota</taxon>
        <taxon>Pezizomycotina</taxon>
        <taxon>Eurotiomycetes</taxon>
        <taxon>Eurotiomycetidae</taxon>
        <taxon>Eurotiales</taxon>
        <taxon>Aspergillaceae</taxon>
        <taxon>Penicillium</taxon>
    </lineage>
</organism>
<keyword evidence="1" id="KW-1133">Transmembrane helix</keyword>